<dbReference type="Gene3D" id="3.30.70.980">
    <property type="match status" value="2"/>
</dbReference>
<dbReference type="FunFam" id="3.30.70.980:FF:000002">
    <property type="entry name" value="Probable transcriptional regulatory protein YebC"/>
    <property type="match status" value="1"/>
</dbReference>
<evidence type="ECO:0000256" key="4">
    <source>
        <dbReference type="ARBA" id="ARBA00023125"/>
    </source>
</evidence>
<comment type="similarity">
    <text evidence="1 6">Belongs to the TACO1 family.</text>
</comment>
<proteinExistence type="inferred from homology"/>
<reference evidence="11 12" key="1">
    <citation type="journal article" date="2019" name="Nat. Microbiol.">
        <title>Mediterranean grassland soil C-N compound turnover is dependent on rainfall and depth, and is mediated by genomically divergent microorganisms.</title>
        <authorList>
            <person name="Diamond S."/>
            <person name="Andeer P.F."/>
            <person name="Li Z."/>
            <person name="Crits-Christoph A."/>
            <person name="Burstein D."/>
            <person name="Anantharaman K."/>
            <person name="Lane K.R."/>
            <person name="Thomas B.C."/>
            <person name="Pan C."/>
            <person name="Northen T.R."/>
            <person name="Banfield J.F."/>
        </authorList>
    </citation>
    <scope>NUCLEOTIDE SEQUENCE [LARGE SCALE GENOMIC DNA]</scope>
    <source>
        <strain evidence="10">NP_1</strain>
        <strain evidence="9">NP_2</strain>
    </source>
</reference>
<dbReference type="InterPro" id="IPR029072">
    <property type="entry name" value="YebC-like"/>
</dbReference>
<dbReference type="FunFam" id="1.10.10.200:FF:000002">
    <property type="entry name" value="Probable transcriptional regulatory protein CLM62_37755"/>
    <property type="match status" value="1"/>
</dbReference>
<keyword evidence="4 6" id="KW-0238">DNA-binding</keyword>
<dbReference type="NCBIfam" id="TIGR01033">
    <property type="entry name" value="YebC/PmpR family DNA-binding transcriptional regulator"/>
    <property type="match status" value="1"/>
</dbReference>
<dbReference type="SUPFAM" id="SSF75625">
    <property type="entry name" value="YebC-like"/>
    <property type="match status" value="1"/>
</dbReference>
<dbReference type="InterPro" id="IPR017856">
    <property type="entry name" value="Integrase-like_N"/>
</dbReference>
<dbReference type="InterPro" id="IPR002876">
    <property type="entry name" value="Transcrip_reg_TACO1-like"/>
</dbReference>
<evidence type="ECO:0000259" key="8">
    <source>
        <dbReference type="Pfam" id="PF20772"/>
    </source>
</evidence>
<evidence type="ECO:0000256" key="6">
    <source>
        <dbReference type="HAMAP-Rule" id="MF_00693"/>
    </source>
</evidence>
<feature type="domain" description="TACO1/YebC-like N-terminal" evidence="8">
    <location>
        <begin position="5"/>
        <end position="75"/>
    </location>
</feature>
<dbReference type="InterPro" id="IPR026564">
    <property type="entry name" value="Transcrip_reg_TACO1-like_dom3"/>
</dbReference>
<gene>
    <name evidence="10" type="ORF">E6G98_04360</name>
    <name evidence="9" type="ORF">E6G99_02290</name>
</gene>
<protein>
    <recommendedName>
        <fullName evidence="6">Probable transcriptional regulatory protein E6G98_04360</fullName>
    </recommendedName>
</protein>
<dbReference type="NCBIfam" id="NF009044">
    <property type="entry name" value="PRK12378.1"/>
    <property type="match status" value="1"/>
</dbReference>
<keyword evidence="5 6" id="KW-0804">Transcription</keyword>
<dbReference type="Pfam" id="PF01709">
    <property type="entry name" value="Transcrip_reg"/>
    <property type="match status" value="1"/>
</dbReference>
<evidence type="ECO:0000313" key="9">
    <source>
        <dbReference type="EMBL" id="TMJ09745.1"/>
    </source>
</evidence>
<dbReference type="EMBL" id="VBAI01000048">
    <property type="protein sequence ID" value="TMJ11769.1"/>
    <property type="molecule type" value="Genomic_DNA"/>
</dbReference>
<dbReference type="PANTHER" id="PTHR12532:SF6">
    <property type="entry name" value="TRANSCRIPTIONAL REGULATORY PROTEIN YEBC-RELATED"/>
    <property type="match status" value="1"/>
</dbReference>
<dbReference type="GO" id="GO:0006355">
    <property type="term" value="P:regulation of DNA-templated transcription"/>
    <property type="evidence" value="ECO:0007669"/>
    <property type="project" value="UniProtKB-UniRule"/>
</dbReference>
<dbReference type="GO" id="GO:0005829">
    <property type="term" value="C:cytosol"/>
    <property type="evidence" value="ECO:0007669"/>
    <property type="project" value="TreeGrafter"/>
</dbReference>
<evidence type="ECO:0000313" key="10">
    <source>
        <dbReference type="EMBL" id="TMJ11769.1"/>
    </source>
</evidence>
<comment type="caution">
    <text evidence="10">The sequence shown here is derived from an EMBL/GenBank/DDBJ whole genome shotgun (WGS) entry which is preliminary data.</text>
</comment>
<accession>A0A537LUT6</accession>
<dbReference type="HAMAP" id="MF_00693">
    <property type="entry name" value="Transcrip_reg_TACO1"/>
    <property type="match status" value="1"/>
</dbReference>
<dbReference type="InterPro" id="IPR049083">
    <property type="entry name" value="TACO1_YebC_N"/>
</dbReference>
<name>A0A537LUT6_9BACT</name>
<dbReference type="Proteomes" id="UP000318661">
    <property type="component" value="Unassembled WGS sequence"/>
</dbReference>
<evidence type="ECO:0000259" key="7">
    <source>
        <dbReference type="Pfam" id="PF01709"/>
    </source>
</evidence>
<dbReference type="InterPro" id="IPR048300">
    <property type="entry name" value="TACO1_YebC-like_2nd/3rd_dom"/>
</dbReference>
<organism evidence="10 11">
    <name type="scientific">Candidatus Segetimicrobium genomatis</name>
    <dbReference type="NCBI Taxonomy" id="2569760"/>
    <lineage>
        <taxon>Bacteria</taxon>
        <taxon>Bacillati</taxon>
        <taxon>Candidatus Sysuimicrobiota</taxon>
        <taxon>Candidatus Sysuimicrobiia</taxon>
        <taxon>Candidatus Sysuimicrobiales</taxon>
        <taxon>Candidatus Segetimicrobiaceae</taxon>
        <taxon>Candidatus Segetimicrobium</taxon>
    </lineage>
</organism>
<keyword evidence="2 6" id="KW-0963">Cytoplasm</keyword>
<dbReference type="EMBL" id="VBAJ01000041">
    <property type="protein sequence ID" value="TMJ09745.1"/>
    <property type="molecule type" value="Genomic_DNA"/>
</dbReference>
<dbReference type="GO" id="GO:0003677">
    <property type="term" value="F:DNA binding"/>
    <property type="evidence" value="ECO:0007669"/>
    <property type="project" value="UniProtKB-UniRule"/>
</dbReference>
<comment type="subcellular location">
    <subcellularLocation>
        <location evidence="6">Cytoplasm</location>
    </subcellularLocation>
</comment>
<keyword evidence="3 6" id="KW-0805">Transcription regulation</keyword>
<sequence>MSGHSKWHNIRLKKQKVDLVRGKLFSKLAREIAVAAKEGGGDPDGNPRLRTAIDHGREAGMPNDNIQRAVQRGAGGAEGATFETILYEGYAPGGVAVLVEVLTDNRNRAASDIRNLFTRYGGSLGGAGSVSWMFDRQGIITVDRSKAKEDDVLSTALEAGAEDIRTSGDVYEIVTSPEQFFKVKQAMERARLPIASADITMVPKSTVRVEGKDAQQVLRLMEALEEHDDVQHAYANFDIPDEILQQVG</sequence>
<dbReference type="PANTHER" id="PTHR12532">
    <property type="entry name" value="TRANSLATIONAL ACTIVATOR OF CYTOCHROME C OXIDASE 1"/>
    <property type="match status" value="1"/>
</dbReference>
<dbReference type="AlphaFoldDB" id="A0A537LUT6"/>
<evidence type="ECO:0000256" key="1">
    <source>
        <dbReference type="ARBA" id="ARBA00008724"/>
    </source>
</evidence>
<dbReference type="Pfam" id="PF20772">
    <property type="entry name" value="TACO1_YebC_N"/>
    <property type="match status" value="1"/>
</dbReference>
<evidence type="ECO:0000256" key="3">
    <source>
        <dbReference type="ARBA" id="ARBA00023015"/>
    </source>
</evidence>
<evidence type="ECO:0000313" key="11">
    <source>
        <dbReference type="Proteomes" id="UP000315217"/>
    </source>
</evidence>
<evidence type="ECO:0000256" key="2">
    <source>
        <dbReference type="ARBA" id="ARBA00022490"/>
    </source>
</evidence>
<dbReference type="Proteomes" id="UP000315217">
    <property type="component" value="Unassembled WGS sequence"/>
</dbReference>
<feature type="domain" description="TACO1/YebC-like second and third" evidence="7">
    <location>
        <begin position="82"/>
        <end position="237"/>
    </location>
</feature>
<dbReference type="Gene3D" id="1.10.10.200">
    <property type="match status" value="1"/>
</dbReference>
<dbReference type="NCBIfam" id="NF001030">
    <property type="entry name" value="PRK00110.1"/>
    <property type="match status" value="1"/>
</dbReference>
<evidence type="ECO:0000313" key="12">
    <source>
        <dbReference type="Proteomes" id="UP000318661"/>
    </source>
</evidence>
<evidence type="ECO:0000256" key="5">
    <source>
        <dbReference type="ARBA" id="ARBA00023163"/>
    </source>
</evidence>